<dbReference type="GO" id="GO:0071944">
    <property type="term" value="C:cell periphery"/>
    <property type="evidence" value="ECO:0007669"/>
    <property type="project" value="UniProtKB-ARBA"/>
</dbReference>
<comment type="subcellular location">
    <subcellularLocation>
        <location evidence="1">Membrane</location>
        <topology evidence="1">Single-pass membrane protein</topology>
    </subcellularLocation>
</comment>
<keyword evidence="3 6" id="KW-1133">Transmembrane helix</keyword>
<evidence type="ECO:0000256" key="6">
    <source>
        <dbReference type="SAM" id="Phobius"/>
    </source>
</evidence>
<evidence type="ECO:0000256" key="1">
    <source>
        <dbReference type="ARBA" id="ARBA00004167"/>
    </source>
</evidence>
<sequence>MSVCPVAALLLLFLFNALGANAQTVQAVVWKTPDGTLRDFAQTFDNGNTVALSWNNWSSTAYINASPTSVNLWVTSFDWALDGYNNTIQTNIDLTQPGAFPWTIRIPSSDLATNAKYVLRFIASGEPANSQSQLSSPGFVVLAPGAVASSSSTLTSTTLSTTASAALSTTASTTLSTTASVSSTLISTTASSATTSTPTNTPSKSQSASSALSTGVKVGIGVGASLGALALVGALVGLFYYRRKARALAAGTVRAAESKEGPLGFAPGHPTYQGVSYDERLTHAPGSNRHPVEMG</sequence>
<dbReference type="InterPro" id="IPR051694">
    <property type="entry name" value="Immunoregulatory_rcpt-like"/>
</dbReference>
<evidence type="ECO:0000256" key="3">
    <source>
        <dbReference type="ARBA" id="ARBA00022989"/>
    </source>
</evidence>
<organism evidence="8 9">
    <name type="scientific">Glonium stellatum</name>
    <dbReference type="NCBI Taxonomy" id="574774"/>
    <lineage>
        <taxon>Eukaryota</taxon>
        <taxon>Fungi</taxon>
        <taxon>Dikarya</taxon>
        <taxon>Ascomycota</taxon>
        <taxon>Pezizomycotina</taxon>
        <taxon>Dothideomycetes</taxon>
        <taxon>Pleosporomycetidae</taxon>
        <taxon>Gloniales</taxon>
        <taxon>Gloniaceae</taxon>
        <taxon>Glonium</taxon>
    </lineage>
</organism>
<evidence type="ECO:0000256" key="7">
    <source>
        <dbReference type="SAM" id="SignalP"/>
    </source>
</evidence>
<dbReference type="GO" id="GO:0016020">
    <property type="term" value="C:membrane"/>
    <property type="evidence" value="ECO:0007669"/>
    <property type="project" value="UniProtKB-SubCell"/>
</dbReference>
<feature type="region of interest" description="Disordered" evidence="5">
    <location>
        <begin position="190"/>
        <end position="210"/>
    </location>
</feature>
<evidence type="ECO:0000313" key="8">
    <source>
        <dbReference type="EMBL" id="OCL07717.1"/>
    </source>
</evidence>
<gene>
    <name evidence="8" type="ORF">AOQ84DRAFT_408426</name>
</gene>
<evidence type="ECO:0000256" key="2">
    <source>
        <dbReference type="ARBA" id="ARBA00022692"/>
    </source>
</evidence>
<feature type="chain" id="PRO_5034672799" description="Mid2 domain-containing protein" evidence="7">
    <location>
        <begin position="23"/>
        <end position="295"/>
    </location>
</feature>
<evidence type="ECO:0000256" key="5">
    <source>
        <dbReference type="SAM" id="MobiDB-lite"/>
    </source>
</evidence>
<accession>A0A8E2EZD8</accession>
<keyword evidence="2 6" id="KW-0812">Transmembrane</keyword>
<dbReference type="AlphaFoldDB" id="A0A8E2EZD8"/>
<dbReference type="PANTHER" id="PTHR15549:SF26">
    <property type="entry name" value="AXIAL BUDDING PATTERN PROTEIN 2-RELATED"/>
    <property type="match status" value="1"/>
</dbReference>
<feature type="transmembrane region" description="Helical" evidence="6">
    <location>
        <begin position="218"/>
        <end position="241"/>
    </location>
</feature>
<proteinExistence type="predicted"/>
<keyword evidence="4 6" id="KW-0472">Membrane</keyword>
<evidence type="ECO:0000313" key="9">
    <source>
        <dbReference type="Proteomes" id="UP000250140"/>
    </source>
</evidence>
<protein>
    <recommendedName>
        <fullName evidence="10">Mid2 domain-containing protein</fullName>
    </recommendedName>
</protein>
<name>A0A8E2EZD8_9PEZI</name>
<evidence type="ECO:0000256" key="4">
    <source>
        <dbReference type="ARBA" id="ARBA00023136"/>
    </source>
</evidence>
<keyword evidence="9" id="KW-1185">Reference proteome</keyword>
<keyword evidence="7" id="KW-0732">Signal</keyword>
<dbReference type="EMBL" id="KV749800">
    <property type="protein sequence ID" value="OCL07717.1"/>
    <property type="molecule type" value="Genomic_DNA"/>
</dbReference>
<evidence type="ECO:0008006" key="10">
    <source>
        <dbReference type="Google" id="ProtNLM"/>
    </source>
</evidence>
<feature type="signal peptide" evidence="7">
    <location>
        <begin position="1"/>
        <end position="22"/>
    </location>
</feature>
<dbReference type="PANTHER" id="PTHR15549">
    <property type="entry name" value="PAIRED IMMUNOGLOBULIN-LIKE TYPE 2 RECEPTOR"/>
    <property type="match status" value="1"/>
</dbReference>
<reference evidence="8 9" key="1">
    <citation type="journal article" date="2016" name="Nat. Commun.">
        <title>Ectomycorrhizal ecology is imprinted in the genome of the dominant symbiotic fungus Cenococcum geophilum.</title>
        <authorList>
            <consortium name="DOE Joint Genome Institute"/>
            <person name="Peter M."/>
            <person name="Kohler A."/>
            <person name="Ohm R.A."/>
            <person name="Kuo A."/>
            <person name="Krutzmann J."/>
            <person name="Morin E."/>
            <person name="Arend M."/>
            <person name="Barry K.W."/>
            <person name="Binder M."/>
            <person name="Choi C."/>
            <person name="Clum A."/>
            <person name="Copeland A."/>
            <person name="Grisel N."/>
            <person name="Haridas S."/>
            <person name="Kipfer T."/>
            <person name="LaButti K."/>
            <person name="Lindquist E."/>
            <person name="Lipzen A."/>
            <person name="Maire R."/>
            <person name="Meier B."/>
            <person name="Mihaltcheva S."/>
            <person name="Molinier V."/>
            <person name="Murat C."/>
            <person name="Poggeler S."/>
            <person name="Quandt C.A."/>
            <person name="Sperisen C."/>
            <person name="Tritt A."/>
            <person name="Tisserant E."/>
            <person name="Crous P.W."/>
            <person name="Henrissat B."/>
            <person name="Nehls U."/>
            <person name="Egli S."/>
            <person name="Spatafora J.W."/>
            <person name="Grigoriev I.V."/>
            <person name="Martin F.M."/>
        </authorList>
    </citation>
    <scope>NUCLEOTIDE SEQUENCE [LARGE SCALE GENOMIC DNA]</scope>
    <source>
        <strain evidence="8 9">CBS 207.34</strain>
    </source>
</reference>
<dbReference type="OrthoDB" id="3689214at2759"/>
<dbReference type="Proteomes" id="UP000250140">
    <property type="component" value="Unassembled WGS sequence"/>
</dbReference>